<dbReference type="InterPro" id="IPR000436">
    <property type="entry name" value="Sushi_SCR_CCP_dom"/>
</dbReference>
<evidence type="ECO:0000256" key="2">
    <source>
        <dbReference type="ARBA" id="ARBA00022659"/>
    </source>
</evidence>
<dbReference type="SUPFAM" id="SSF57535">
    <property type="entry name" value="Complement control module/SCR domain"/>
    <property type="match status" value="7"/>
</dbReference>
<feature type="domain" description="Sushi" evidence="7">
    <location>
        <begin position="210"/>
        <end position="272"/>
    </location>
</feature>
<feature type="disulfide bond" evidence="5">
    <location>
        <begin position="338"/>
        <end position="381"/>
    </location>
</feature>
<feature type="domain" description="Sushi" evidence="7">
    <location>
        <begin position="23"/>
        <end position="84"/>
    </location>
</feature>
<dbReference type="OrthoDB" id="10051774at2759"/>
<dbReference type="PANTHER" id="PTHR45785:SF2">
    <property type="entry name" value="COMPLEMENT FACTOR H-RELATED"/>
    <property type="match status" value="1"/>
</dbReference>
<organism evidence="8 9">
    <name type="scientific">Cottoperca gobio</name>
    <name type="common">Frogmouth</name>
    <name type="synonym">Aphritis gobio</name>
    <dbReference type="NCBI Taxonomy" id="56716"/>
    <lineage>
        <taxon>Eukaryota</taxon>
        <taxon>Metazoa</taxon>
        <taxon>Chordata</taxon>
        <taxon>Craniata</taxon>
        <taxon>Vertebrata</taxon>
        <taxon>Euteleostomi</taxon>
        <taxon>Actinopterygii</taxon>
        <taxon>Neopterygii</taxon>
        <taxon>Teleostei</taxon>
        <taxon>Neoteleostei</taxon>
        <taxon>Acanthomorphata</taxon>
        <taxon>Eupercaria</taxon>
        <taxon>Perciformes</taxon>
        <taxon>Notothenioidei</taxon>
        <taxon>Bovichtidae</taxon>
        <taxon>Cottoperca</taxon>
    </lineage>
</organism>
<dbReference type="Proteomes" id="UP000504630">
    <property type="component" value="Chromosome 4"/>
</dbReference>
<feature type="domain" description="Sushi" evidence="7">
    <location>
        <begin position="85"/>
        <end position="145"/>
    </location>
</feature>
<comment type="subcellular location">
    <subcellularLocation>
        <location evidence="1">Virion</location>
    </subcellularLocation>
</comment>
<evidence type="ECO:0000256" key="1">
    <source>
        <dbReference type="ARBA" id="ARBA00004328"/>
    </source>
</evidence>
<dbReference type="InParanoid" id="A0A6J2PKS4"/>
<dbReference type="CDD" id="cd00033">
    <property type="entry name" value="CCP"/>
    <property type="match status" value="6"/>
</dbReference>
<dbReference type="KEGG" id="cgob:115007301"/>
<dbReference type="Pfam" id="PF00084">
    <property type="entry name" value="Sushi"/>
    <property type="match status" value="6"/>
</dbReference>
<sequence>MQLCLILLFLQLWGSVEITLSQNACSKLPDVPHAHVSEETQKAEYQEGNVIHFTCETGYISGPTIRYVCISEGWYTVRHGKCYLKPCVLPDDTPNGYYQITHGEDFVFGTTIKYFCNEGYQMVSKDDTRTCFLDKWTHHVPICEPLSCNPPSADGGLIVKNAPENDNPILPDRFLTFSCDGPGKYLNGSSVLICGKDGQWDKTFPSCEDITCDPGVMLPGLNVAGQPPSNETMKVGHKLRFYCDNEYTIDGSEEIECLQTGKWNAAFPTCAEKCKVADVSDSVRLNTYVPNKQLRKGQHLRFECRNQRDFIRGNDVIECLANGQWSDLFPTCGAPLNCGKAPNLANGDTRESLRFQYRHSERVEYICQNYYIMEGEPRKTCINGKWSGQMRCLKPCTVDRQTMSTYNIDFYYGSDNKLYSTHLDEIQFRCTTGRPNGRLSMRQRCVDGVMDLPTCQ</sequence>
<keyword evidence="2 5" id="KW-0768">Sushi</keyword>
<dbReference type="SMART" id="SM00032">
    <property type="entry name" value="CCP"/>
    <property type="match status" value="6"/>
</dbReference>
<feature type="chain" id="PRO_5026867185" evidence="6">
    <location>
        <begin position="19"/>
        <end position="456"/>
    </location>
</feature>
<name>A0A6J2PKS4_COTGO</name>
<dbReference type="GeneID" id="115007301"/>
<protein>
    <submittedName>
        <fullName evidence="9">Complement factor H-like</fullName>
    </submittedName>
</protein>
<dbReference type="PROSITE" id="PS50923">
    <property type="entry name" value="SUSHI"/>
    <property type="match status" value="6"/>
</dbReference>
<reference evidence="9" key="1">
    <citation type="submission" date="2025-08" db="UniProtKB">
        <authorList>
            <consortium name="RefSeq"/>
        </authorList>
    </citation>
    <scope>IDENTIFICATION</scope>
</reference>
<dbReference type="RefSeq" id="XP_029285969.1">
    <property type="nucleotide sequence ID" value="XM_029430109.1"/>
</dbReference>
<dbReference type="AlphaFoldDB" id="A0A6J2PKS4"/>
<evidence type="ECO:0000313" key="9">
    <source>
        <dbReference type="RefSeq" id="XP_029285969.1"/>
    </source>
</evidence>
<evidence type="ECO:0000256" key="5">
    <source>
        <dbReference type="PROSITE-ProRule" id="PRU00302"/>
    </source>
</evidence>
<feature type="signal peptide" evidence="6">
    <location>
        <begin position="1"/>
        <end position="18"/>
    </location>
</feature>
<accession>A0A6J2PKS4</accession>
<feature type="domain" description="Sushi" evidence="7">
    <location>
        <begin position="336"/>
        <end position="394"/>
    </location>
</feature>
<evidence type="ECO:0000256" key="6">
    <source>
        <dbReference type="SAM" id="SignalP"/>
    </source>
</evidence>
<comment type="caution">
    <text evidence="5">Lacks conserved residue(s) required for the propagation of feature annotation.</text>
</comment>
<keyword evidence="8" id="KW-1185">Reference proteome</keyword>
<keyword evidence="3 6" id="KW-0732">Signal</keyword>
<evidence type="ECO:0000256" key="3">
    <source>
        <dbReference type="ARBA" id="ARBA00022729"/>
    </source>
</evidence>
<evidence type="ECO:0000313" key="8">
    <source>
        <dbReference type="Proteomes" id="UP000504630"/>
    </source>
</evidence>
<feature type="disulfide bond" evidence="5">
    <location>
        <begin position="243"/>
        <end position="270"/>
    </location>
</feature>
<dbReference type="PANTHER" id="PTHR45785">
    <property type="entry name" value="COMPLEMENT FACTOR H-RELATED"/>
    <property type="match status" value="1"/>
</dbReference>
<dbReference type="InterPro" id="IPR035976">
    <property type="entry name" value="Sushi/SCR/CCP_sf"/>
</dbReference>
<keyword evidence="4 5" id="KW-1015">Disulfide bond</keyword>
<dbReference type="InterPro" id="IPR051503">
    <property type="entry name" value="ComplSys_Reg/VirEntry_Med"/>
</dbReference>
<gene>
    <name evidence="9" type="primary">LOC115007301</name>
</gene>
<feature type="disulfide bond" evidence="5">
    <location>
        <begin position="116"/>
        <end position="143"/>
    </location>
</feature>
<feature type="domain" description="Sushi" evidence="7">
    <location>
        <begin position="284"/>
        <end position="334"/>
    </location>
</feature>
<dbReference type="Gene3D" id="2.10.70.10">
    <property type="entry name" value="Complement Module, domain 1"/>
    <property type="match status" value="7"/>
</dbReference>
<feature type="domain" description="Sushi" evidence="7">
    <location>
        <begin position="146"/>
        <end position="209"/>
    </location>
</feature>
<feature type="disulfide bond" evidence="5">
    <location>
        <begin position="55"/>
        <end position="82"/>
    </location>
</feature>
<proteinExistence type="predicted"/>
<evidence type="ECO:0000256" key="4">
    <source>
        <dbReference type="ARBA" id="ARBA00023157"/>
    </source>
</evidence>
<evidence type="ECO:0000259" key="7">
    <source>
        <dbReference type="PROSITE" id="PS50923"/>
    </source>
</evidence>